<gene>
    <name evidence="4" type="ORF">ABDJ85_00610</name>
</gene>
<evidence type="ECO:0000256" key="3">
    <source>
        <dbReference type="SAM" id="SignalP"/>
    </source>
</evidence>
<keyword evidence="5" id="KW-1185">Reference proteome</keyword>
<dbReference type="SUPFAM" id="SSF53474">
    <property type="entry name" value="alpha/beta-Hydrolases"/>
    <property type="match status" value="1"/>
</dbReference>
<feature type="compositionally biased region" description="Low complexity" evidence="2">
    <location>
        <begin position="23"/>
        <end position="50"/>
    </location>
</feature>
<dbReference type="Proteomes" id="UP001495147">
    <property type="component" value="Unassembled WGS sequence"/>
</dbReference>
<evidence type="ECO:0000313" key="4">
    <source>
        <dbReference type="EMBL" id="MEO3689949.1"/>
    </source>
</evidence>
<dbReference type="PANTHER" id="PTHR43037:SF1">
    <property type="entry name" value="BLL1128 PROTEIN"/>
    <property type="match status" value="1"/>
</dbReference>
<dbReference type="InterPro" id="IPR050955">
    <property type="entry name" value="Plant_Biomass_Hydrol_Est"/>
</dbReference>
<feature type="chain" id="PRO_5045334647" description="Peptidase S9 prolyl oligopeptidase catalytic domain-containing protein" evidence="3">
    <location>
        <begin position="19"/>
        <end position="350"/>
    </location>
</feature>
<protein>
    <recommendedName>
        <fullName evidence="6">Peptidase S9 prolyl oligopeptidase catalytic domain-containing protein</fullName>
    </recommendedName>
</protein>
<organism evidence="4 5">
    <name type="scientific">Roseateles paludis</name>
    <dbReference type="NCBI Taxonomy" id="3145238"/>
    <lineage>
        <taxon>Bacteria</taxon>
        <taxon>Pseudomonadati</taxon>
        <taxon>Pseudomonadota</taxon>
        <taxon>Betaproteobacteria</taxon>
        <taxon>Burkholderiales</taxon>
        <taxon>Sphaerotilaceae</taxon>
        <taxon>Roseateles</taxon>
    </lineage>
</organism>
<comment type="caution">
    <text evidence="4">The sequence shown here is derived from an EMBL/GenBank/DDBJ whole genome shotgun (WGS) entry which is preliminary data.</text>
</comment>
<evidence type="ECO:0000256" key="1">
    <source>
        <dbReference type="ARBA" id="ARBA00022729"/>
    </source>
</evidence>
<proteinExistence type="predicted"/>
<name>A0ABV0FXX6_9BURK</name>
<feature type="region of interest" description="Disordered" evidence="2">
    <location>
        <begin position="16"/>
        <end position="59"/>
    </location>
</feature>
<sequence>MFTALCLAAFLASCGGGGGSGGTSSTTTSTTGSTSGSTSGTPTGSGLLTSAPRDSDGDVQVGDAQFVMEPEIQDWFYKVTGFPTNFNFHLYLPESYKSGGDTAYPLLIQLHGDDGYKETLPALTLGHMDGSPLQPLLNGRQLNPAGRSGLNPHVRESFVVAPEVPHVDRTGNFAEPLGYWNPNAIKKIIAFMQAKYRIDSKRIYVTGASMGGGGTFHVTNRSTNIVAAAVPMCFGYDQPLSPGMYSMPLWFFQSYDDGAVNYQQSLSAFSSLLPLLFPWESFPSKTNAPTKTYTISYAPGTGLTPWIEGAQTISGLSHYTLYPTGGHNAWDRTYANEVMWDWLYAQRKAN</sequence>
<dbReference type="InterPro" id="IPR029058">
    <property type="entry name" value="AB_hydrolase_fold"/>
</dbReference>
<dbReference type="PANTHER" id="PTHR43037">
    <property type="entry name" value="UNNAMED PRODUCT-RELATED"/>
    <property type="match status" value="1"/>
</dbReference>
<dbReference type="Gene3D" id="3.40.50.1820">
    <property type="entry name" value="alpha/beta hydrolase"/>
    <property type="match status" value="1"/>
</dbReference>
<evidence type="ECO:0008006" key="6">
    <source>
        <dbReference type="Google" id="ProtNLM"/>
    </source>
</evidence>
<keyword evidence="1 3" id="KW-0732">Signal</keyword>
<evidence type="ECO:0000313" key="5">
    <source>
        <dbReference type="Proteomes" id="UP001495147"/>
    </source>
</evidence>
<accession>A0ABV0FXX6</accession>
<feature type="signal peptide" evidence="3">
    <location>
        <begin position="1"/>
        <end position="18"/>
    </location>
</feature>
<dbReference type="RefSeq" id="WP_347702788.1">
    <property type="nucleotide sequence ID" value="NZ_JBDPZD010000001.1"/>
</dbReference>
<dbReference type="EMBL" id="JBDPZD010000001">
    <property type="protein sequence ID" value="MEO3689949.1"/>
    <property type="molecule type" value="Genomic_DNA"/>
</dbReference>
<reference evidence="4 5" key="1">
    <citation type="submission" date="2024-05" db="EMBL/GenBank/DDBJ databases">
        <title>Roseateles sp. DJS-2-20 16S ribosomal RNA gene Genome sequencing and assembly.</title>
        <authorList>
            <person name="Woo H."/>
        </authorList>
    </citation>
    <scope>NUCLEOTIDE SEQUENCE [LARGE SCALE GENOMIC DNA]</scope>
    <source>
        <strain evidence="4 5">DJS-2-20</strain>
    </source>
</reference>
<evidence type="ECO:0000256" key="2">
    <source>
        <dbReference type="SAM" id="MobiDB-lite"/>
    </source>
</evidence>